<organism evidence="2 3">
    <name type="scientific">Strongyloides venezuelensis</name>
    <name type="common">Threadworm</name>
    <dbReference type="NCBI Taxonomy" id="75913"/>
    <lineage>
        <taxon>Eukaryota</taxon>
        <taxon>Metazoa</taxon>
        <taxon>Ecdysozoa</taxon>
        <taxon>Nematoda</taxon>
        <taxon>Chromadorea</taxon>
        <taxon>Rhabditida</taxon>
        <taxon>Tylenchina</taxon>
        <taxon>Panagrolaimomorpha</taxon>
        <taxon>Strongyloidoidea</taxon>
        <taxon>Strongyloididae</taxon>
        <taxon>Strongyloides</taxon>
    </lineage>
</organism>
<name>A0A0K0EUT7_STRVS</name>
<feature type="region of interest" description="Disordered" evidence="1">
    <location>
        <begin position="1"/>
        <end position="56"/>
    </location>
</feature>
<evidence type="ECO:0000313" key="3">
    <source>
        <dbReference type="WBParaSite" id="SVE_0028200.1"/>
    </source>
</evidence>
<accession>A0A0K0EUT7</accession>
<dbReference type="AlphaFoldDB" id="A0A0K0EUT7"/>
<evidence type="ECO:0000313" key="2">
    <source>
        <dbReference type="Proteomes" id="UP000035680"/>
    </source>
</evidence>
<proteinExistence type="predicted"/>
<dbReference type="WBParaSite" id="SVE_0028200.1">
    <property type="protein sequence ID" value="SVE_0028200.1"/>
    <property type="gene ID" value="SVE_0028200"/>
</dbReference>
<dbReference type="Proteomes" id="UP000035680">
    <property type="component" value="Unassembled WGS sequence"/>
</dbReference>
<reference evidence="3" key="2">
    <citation type="submission" date="2015-08" db="UniProtKB">
        <authorList>
            <consortium name="WormBaseParasite"/>
        </authorList>
    </citation>
    <scope>IDENTIFICATION</scope>
</reference>
<sequence length="101" mass="11099">MCLDLRASSIREPNSSVSRSRSSSVGRSLSGRSCSSSRDNLSLSRNSLSDSTQSLSSGKLCCKVTLFDAKFEASVRDIIFSETTINCFEILNKHLQIMPQM</sequence>
<protein>
    <submittedName>
        <fullName evidence="3">Uncharacterized protein</fullName>
    </submittedName>
</protein>
<reference evidence="2" key="1">
    <citation type="submission" date="2014-07" db="EMBL/GenBank/DDBJ databases">
        <authorList>
            <person name="Martin A.A"/>
            <person name="De Silva N."/>
        </authorList>
    </citation>
    <scope>NUCLEOTIDE SEQUENCE</scope>
</reference>
<evidence type="ECO:0000256" key="1">
    <source>
        <dbReference type="SAM" id="MobiDB-lite"/>
    </source>
</evidence>
<feature type="compositionally biased region" description="Low complexity" evidence="1">
    <location>
        <begin position="15"/>
        <end position="56"/>
    </location>
</feature>
<keyword evidence="2" id="KW-1185">Reference proteome</keyword>